<keyword evidence="5" id="KW-0614">Plasmid</keyword>
<dbReference type="RefSeq" id="WP_019379907.1">
    <property type="nucleotide sequence ID" value="NZ_CP015507.1"/>
</dbReference>
<dbReference type="Proteomes" id="UP000077856">
    <property type="component" value="Plasmid pBO1"/>
</dbReference>
<reference evidence="5 6" key="1">
    <citation type="submission" date="2016-04" db="EMBL/GenBank/DDBJ databases">
        <title>Complete genome sequence of Bacillus oceanisediminis strain 2691.</title>
        <authorList>
            <person name="Jeong H."/>
            <person name="Kim H.J."/>
            <person name="Lee D.-W."/>
        </authorList>
    </citation>
    <scope>NUCLEOTIDE SEQUENCE [LARGE SCALE GENOMIC DNA]</scope>
    <source>
        <strain evidence="5 6">2691</strain>
        <plasmid evidence="6">pbo1</plasmid>
    </source>
</reference>
<evidence type="ECO:0000313" key="5">
    <source>
        <dbReference type="EMBL" id="AND43182.1"/>
    </source>
</evidence>
<dbReference type="SUPFAM" id="SSF52540">
    <property type="entry name" value="P-loop containing nucleoside triphosphate hydrolases"/>
    <property type="match status" value="1"/>
</dbReference>
<dbReference type="InterPro" id="IPR003439">
    <property type="entry name" value="ABC_transporter-like_ATP-bd"/>
</dbReference>
<name>A0A160MI38_9BACI</name>
<dbReference type="AlphaFoldDB" id="A0A160MI38"/>
<accession>A0A160MI38</accession>
<feature type="domain" description="ABC transporter" evidence="4">
    <location>
        <begin position="3"/>
        <end position="227"/>
    </location>
</feature>
<organism evidence="5 6">
    <name type="scientific">Cytobacillus oceanisediminis 2691</name>
    <dbReference type="NCBI Taxonomy" id="1196031"/>
    <lineage>
        <taxon>Bacteria</taxon>
        <taxon>Bacillati</taxon>
        <taxon>Bacillota</taxon>
        <taxon>Bacilli</taxon>
        <taxon>Bacillales</taxon>
        <taxon>Bacillaceae</taxon>
        <taxon>Cytobacillus</taxon>
    </lineage>
</organism>
<proteinExistence type="predicted"/>
<dbReference type="KEGG" id="bon:A361_28900"/>
<dbReference type="PANTHER" id="PTHR42939:SF1">
    <property type="entry name" value="ABC TRANSPORTER ATP-BINDING PROTEIN ALBC-RELATED"/>
    <property type="match status" value="1"/>
</dbReference>
<sequence>MILSVEGLHKTYGKDKVLKGISFHINEPKIVALVGPNGAGKSTLLNILTNLQQADQGDVSILNKDNKNPEIFKEISFMQDNSVLYDYLTGYDHLQFIGDMQGIESKKLMLTAKRVGMDAYLKKKVGKYSLGMKQHLLLTMALVNDPKLLILDEPLNGLDPTSAIRVRDLLLEEHKKGTCILLSSHNLAEIDRLTPHILFIKSGVLIEENIAAYEKIFYHVLVDDQERAAAILKDNQVHVSYKNGKFIFSSEDCSLQTFILMMGEHCIGTLDVEKKVYGSEDRYQMIYMENGPEL</sequence>
<evidence type="ECO:0000259" key="4">
    <source>
        <dbReference type="PROSITE" id="PS50893"/>
    </source>
</evidence>
<dbReference type="InterPro" id="IPR027417">
    <property type="entry name" value="P-loop_NTPase"/>
</dbReference>
<dbReference type="PROSITE" id="PS50893">
    <property type="entry name" value="ABC_TRANSPORTER_2"/>
    <property type="match status" value="1"/>
</dbReference>
<protein>
    <submittedName>
        <fullName evidence="5">ABC transporter ATP-binding protein</fullName>
    </submittedName>
</protein>
<geneLocation type="plasmid" evidence="6">
    <name>pbo1</name>
</geneLocation>
<dbReference type="Gene3D" id="3.40.50.300">
    <property type="entry name" value="P-loop containing nucleotide triphosphate hydrolases"/>
    <property type="match status" value="1"/>
</dbReference>
<keyword evidence="2" id="KW-0547">Nucleotide-binding</keyword>
<dbReference type="GO" id="GO:0005524">
    <property type="term" value="F:ATP binding"/>
    <property type="evidence" value="ECO:0007669"/>
    <property type="project" value="UniProtKB-KW"/>
</dbReference>
<dbReference type="eggNOG" id="COG1131">
    <property type="taxonomic scope" value="Bacteria"/>
</dbReference>
<dbReference type="CDD" id="cd03230">
    <property type="entry name" value="ABC_DR_subfamily_A"/>
    <property type="match status" value="1"/>
</dbReference>
<dbReference type="SMART" id="SM00382">
    <property type="entry name" value="AAA"/>
    <property type="match status" value="1"/>
</dbReference>
<evidence type="ECO:0000256" key="2">
    <source>
        <dbReference type="ARBA" id="ARBA00022741"/>
    </source>
</evidence>
<dbReference type="InterPro" id="IPR051782">
    <property type="entry name" value="ABC_Transporter_VariousFunc"/>
</dbReference>
<keyword evidence="1" id="KW-0813">Transport</keyword>
<evidence type="ECO:0000256" key="3">
    <source>
        <dbReference type="ARBA" id="ARBA00022840"/>
    </source>
</evidence>
<dbReference type="InterPro" id="IPR003593">
    <property type="entry name" value="AAA+_ATPase"/>
</dbReference>
<evidence type="ECO:0000313" key="6">
    <source>
        <dbReference type="Proteomes" id="UP000077856"/>
    </source>
</evidence>
<gene>
    <name evidence="5" type="ORF">A361_28900</name>
</gene>
<keyword evidence="3 5" id="KW-0067">ATP-binding</keyword>
<dbReference type="PANTHER" id="PTHR42939">
    <property type="entry name" value="ABC TRANSPORTER ATP-BINDING PROTEIN ALBC-RELATED"/>
    <property type="match status" value="1"/>
</dbReference>
<dbReference type="GO" id="GO:0016887">
    <property type="term" value="F:ATP hydrolysis activity"/>
    <property type="evidence" value="ECO:0007669"/>
    <property type="project" value="InterPro"/>
</dbReference>
<dbReference type="EMBL" id="CP015507">
    <property type="protein sequence ID" value="AND43182.1"/>
    <property type="molecule type" value="Genomic_DNA"/>
</dbReference>
<evidence type="ECO:0000256" key="1">
    <source>
        <dbReference type="ARBA" id="ARBA00022448"/>
    </source>
</evidence>
<dbReference type="Pfam" id="PF00005">
    <property type="entry name" value="ABC_tran"/>
    <property type="match status" value="1"/>
</dbReference>